<name>A0A1F5ZMX7_9BACT</name>
<dbReference type="InterPro" id="IPR002716">
    <property type="entry name" value="PIN_dom"/>
</dbReference>
<evidence type="ECO:0000259" key="1">
    <source>
        <dbReference type="Pfam" id="PF01850"/>
    </source>
</evidence>
<dbReference type="InterPro" id="IPR029060">
    <property type="entry name" value="PIN-like_dom_sf"/>
</dbReference>
<dbReference type="EMBL" id="MFJJ01000031">
    <property type="protein sequence ID" value="OGG13856.1"/>
    <property type="molecule type" value="Genomic_DNA"/>
</dbReference>
<evidence type="ECO:0000313" key="3">
    <source>
        <dbReference type="Proteomes" id="UP000177416"/>
    </source>
</evidence>
<dbReference type="Pfam" id="PF01850">
    <property type="entry name" value="PIN"/>
    <property type="match status" value="1"/>
</dbReference>
<dbReference type="SUPFAM" id="SSF88723">
    <property type="entry name" value="PIN domain-like"/>
    <property type="match status" value="1"/>
</dbReference>
<reference evidence="2 3" key="1">
    <citation type="journal article" date="2016" name="Nat. Commun.">
        <title>Thousands of microbial genomes shed light on interconnected biogeochemical processes in an aquifer system.</title>
        <authorList>
            <person name="Anantharaman K."/>
            <person name="Brown C.T."/>
            <person name="Hug L.A."/>
            <person name="Sharon I."/>
            <person name="Castelle C.J."/>
            <person name="Probst A.J."/>
            <person name="Thomas B.C."/>
            <person name="Singh A."/>
            <person name="Wilkins M.J."/>
            <person name="Karaoz U."/>
            <person name="Brodie E.L."/>
            <person name="Williams K.H."/>
            <person name="Hubbard S.S."/>
            <person name="Banfield J.F."/>
        </authorList>
    </citation>
    <scope>NUCLEOTIDE SEQUENCE [LARGE SCALE GENOMIC DNA]</scope>
</reference>
<dbReference type="Gene3D" id="3.40.50.1010">
    <property type="entry name" value="5'-nuclease"/>
    <property type="match status" value="1"/>
</dbReference>
<sequence>MFADCHSFFQAIKSGSIDAYIPTVIAAEVSFVLSSHYKLSKPAILQALESMGASSGLKILDDLQMSLGIALYKSHTVKLIDCLLASSKRIQEGNAVILSYDRDFDKLGIRRLEPRDILKRSPFH</sequence>
<proteinExistence type="predicted"/>
<gene>
    <name evidence="2" type="ORF">A2875_03750</name>
</gene>
<dbReference type="AlphaFoldDB" id="A0A1F5ZMX7"/>
<accession>A0A1F5ZMX7</accession>
<comment type="caution">
    <text evidence="2">The sequence shown here is derived from an EMBL/GenBank/DDBJ whole genome shotgun (WGS) entry which is preliminary data.</text>
</comment>
<evidence type="ECO:0000313" key="2">
    <source>
        <dbReference type="EMBL" id="OGG13856.1"/>
    </source>
</evidence>
<organism evidence="2 3">
    <name type="scientific">Candidatus Gottesmanbacteria bacterium RIFCSPHIGHO2_01_FULL_46_14</name>
    <dbReference type="NCBI Taxonomy" id="1798380"/>
    <lineage>
        <taxon>Bacteria</taxon>
        <taxon>Candidatus Gottesmaniibacteriota</taxon>
    </lineage>
</organism>
<dbReference type="Proteomes" id="UP000177416">
    <property type="component" value="Unassembled WGS sequence"/>
</dbReference>
<protein>
    <recommendedName>
        <fullName evidence="1">PIN domain-containing protein</fullName>
    </recommendedName>
</protein>
<feature type="domain" description="PIN" evidence="1">
    <location>
        <begin position="15"/>
        <end position="108"/>
    </location>
</feature>